<keyword evidence="20" id="KW-1185">Reference proteome</keyword>
<keyword evidence="7 15" id="KW-0227">DNA damage</keyword>
<comment type="catalytic activity">
    <reaction evidence="13 15">
        <text>ATP + (deoxyribonucleotide)n-3'-hydroxyl + 5'-phospho-(deoxyribonucleotide)m = (deoxyribonucleotide)n+m + AMP + diphosphate.</text>
        <dbReference type="EC" id="6.5.1.1"/>
    </reaction>
</comment>
<evidence type="ECO:0000256" key="13">
    <source>
        <dbReference type="ARBA" id="ARBA00034003"/>
    </source>
</evidence>
<dbReference type="CDD" id="cd07900">
    <property type="entry name" value="Adenylation_DNA_ligase_I_Euk"/>
    <property type="match status" value="1"/>
</dbReference>
<keyword evidence="4" id="KW-0132">Cell division</keyword>
<dbReference type="InterPro" id="IPR012340">
    <property type="entry name" value="NA-bd_OB-fold"/>
</dbReference>
<dbReference type="EMBL" id="JAIHNG010000085">
    <property type="protein sequence ID" value="KAI5960872.1"/>
    <property type="molecule type" value="Genomic_DNA"/>
</dbReference>
<name>A0AAD5BGP8_9ASCO</name>
<dbReference type="Pfam" id="PF01068">
    <property type="entry name" value="DNA_ligase_A_M"/>
    <property type="match status" value="1"/>
</dbReference>
<dbReference type="InterPro" id="IPR000977">
    <property type="entry name" value="DNA_ligase_ATP-dep"/>
</dbReference>
<dbReference type="FunFam" id="3.30.470.30:FF:000016">
    <property type="entry name" value="DNA ligase"/>
    <property type="match status" value="1"/>
</dbReference>
<protein>
    <recommendedName>
        <fullName evidence="15">DNA ligase</fullName>
        <ecNumber evidence="15">6.5.1.1</ecNumber>
    </recommendedName>
</protein>
<feature type="compositionally biased region" description="Acidic residues" evidence="17">
    <location>
        <begin position="539"/>
        <end position="548"/>
    </location>
</feature>
<dbReference type="GO" id="GO:0003677">
    <property type="term" value="F:DNA binding"/>
    <property type="evidence" value="ECO:0007669"/>
    <property type="project" value="InterPro"/>
</dbReference>
<dbReference type="Gene3D" id="3.90.640.60">
    <property type="match status" value="1"/>
</dbReference>
<dbReference type="Gene3D" id="1.10.3260.10">
    <property type="entry name" value="DNA ligase, ATP-dependent, N-terminal domain"/>
    <property type="match status" value="1"/>
</dbReference>
<dbReference type="SUPFAM" id="SSF53067">
    <property type="entry name" value="Actin-like ATPase domain"/>
    <property type="match status" value="2"/>
</dbReference>
<evidence type="ECO:0000256" key="15">
    <source>
        <dbReference type="RuleBase" id="RU000617"/>
    </source>
</evidence>
<feature type="compositionally biased region" description="Basic and acidic residues" evidence="17">
    <location>
        <begin position="253"/>
        <end position="265"/>
    </location>
</feature>
<proteinExistence type="inferred from homology"/>
<dbReference type="GO" id="GO:0071897">
    <property type="term" value="P:DNA biosynthetic process"/>
    <property type="evidence" value="ECO:0007669"/>
    <property type="project" value="InterPro"/>
</dbReference>
<dbReference type="EC" id="6.5.1.1" evidence="15"/>
<dbReference type="PROSITE" id="PS00697">
    <property type="entry name" value="DNA_LIGASE_A1"/>
    <property type="match status" value="1"/>
</dbReference>
<dbReference type="InterPro" id="IPR043129">
    <property type="entry name" value="ATPase_NBD"/>
</dbReference>
<dbReference type="PROSITE" id="PS00333">
    <property type="entry name" value="DNA_LIGASE_A2"/>
    <property type="match status" value="1"/>
</dbReference>
<dbReference type="GO" id="GO:0003910">
    <property type="term" value="F:DNA ligase (ATP) activity"/>
    <property type="evidence" value="ECO:0007669"/>
    <property type="project" value="UniProtKB-EC"/>
</dbReference>
<dbReference type="InterPro" id="IPR036599">
    <property type="entry name" value="DNA_ligase_N_sf"/>
</dbReference>
<keyword evidence="8 15" id="KW-0067">ATP-binding</keyword>
<evidence type="ECO:0000256" key="4">
    <source>
        <dbReference type="ARBA" id="ARBA00022618"/>
    </source>
</evidence>
<keyword evidence="9 15" id="KW-0233">DNA recombination</keyword>
<dbReference type="Pfam" id="PF00022">
    <property type="entry name" value="Actin"/>
    <property type="match status" value="1"/>
</dbReference>
<keyword evidence="11" id="KW-0539">Nucleus</keyword>
<dbReference type="GO" id="GO:0005739">
    <property type="term" value="C:mitochondrion"/>
    <property type="evidence" value="ECO:0007669"/>
    <property type="project" value="TreeGrafter"/>
</dbReference>
<feature type="compositionally biased region" description="Low complexity" evidence="17">
    <location>
        <begin position="551"/>
        <end position="564"/>
    </location>
</feature>
<dbReference type="PANTHER" id="PTHR45674:SF4">
    <property type="entry name" value="DNA LIGASE 1"/>
    <property type="match status" value="1"/>
</dbReference>
<gene>
    <name evidence="19" type="ORF">KGF57_001874</name>
</gene>
<evidence type="ECO:0000256" key="12">
    <source>
        <dbReference type="ARBA" id="ARBA00023306"/>
    </source>
</evidence>
<feature type="domain" description="ATP-dependent DNA ligase family profile" evidence="18">
    <location>
        <begin position="955"/>
        <end position="1092"/>
    </location>
</feature>
<dbReference type="SUPFAM" id="SSF50249">
    <property type="entry name" value="Nucleic acid-binding proteins"/>
    <property type="match status" value="1"/>
</dbReference>
<dbReference type="Gene3D" id="2.40.50.140">
    <property type="entry name" value="Nucleic acid-binding proteins"/>
    <property type="match status" value="1"/>
</dbReference>
<dbReference type="Pfam" id="PF04679">
    <property type="entry name" value="DNA_ligase_A_C"/>
    <property type="match status" value="1"/>
</dbReference>
<dbReference type="SUPFAM" id="SSF117018">
    <property type="entry name" value="ATP-dependent DNA ligase DNA-binding domain"/>
    <property type="match status" value="1"/>
</dbReference>
<feature type="region of interest" description="Disordered" evidence="17">
    <location>
        <begin position="485"/>
        <end position="570"/>
    </location>
</feature>
<evidence type="ECO:0000256" key="3">
    <source>
        <dbReference type="ARBA" id="ARBA00022598"/>
    </source>
</evidence>
<dbReference type="InterPro" id="IPR050191">
    <property type="entry name" value="ATP-dep_DNA_ligase"/>
</dbReference>
<dbReference type="GO" id="GO:0005634">
    <property type="term" value="C:nucleus"/>
    <property type="evidence" value="ECO:0007669"/>
    <property type="project" value="UniProtKB-SubCell"/>
</dbReference>
<dbReference type="Pfam" id="PF04675">
    <property type="entry name" value="DNA_ligase_A_N"/>
    <property type="match status" value="1"/>
</dbReference>
<dbReference type="Gene3D" id="3.30.1490.70">
    <property type="match status" value="1"/>
</dbReference>
<dbReference type="InterPro" id="IPR016059">
    <property type="entry name" value="DNA_ligase_ATP-dep_CS"/>
</dbReference>
<evidence type="ECO:0000256" key="8">
    <source>
        <dbReference type="ARBA" id="ARBA00022840"/>
    </source>
</evidence>
<evidence type="ECO:0000256" key="9">
    <source>
        <dbReference type="ARBA" id="ARBA00023172"/>
    </source>
</evidence>
<dbReference type="FunFam" id="1.10.3260.10:FF:000001">
    <property type="entry name" value="DNA ligase"/>
    <property type="match status" value="1"/>
</dbReference>
<evidence type="ECO:0000256" key="7">
    <source>
        <dbReference type="ARBA" id="ARBA00022763"/>
    </source>
</evidence>
<evidence type="ECO:0000256" key="16">
    <source>
        <dbReference type="RuleBase" id="RU004196"/>
    </source>
</evidence>
<dbReference type="GO" id="GO:1903461">
    <property type="term" value="P:Okazaki fragment processing involved in mitotic DNA replication"/>
    <property type="evidence" value="ECO:0007669"/>
    <property type="project" value="TreeGrafter"/>
</dbReference>
<feature type="compositionally biased region" description="Polar residues" evidence="17">
    <location>
        <begin position="502"/>
        <end position="518"/>
    </location>
</feature>
<dbReference type="InterPro" id="IPR004000">
    <property type="entry name" value="Actin"/>
</dbReference>
<evidence type="ECO:0000256" key="6">
    <source>
        <dbReference type="ARBA" id="ARBA00022741"/>
    </source>
</evidence>
<dbReference type="PROSITE" id="PS50160">
    <property type="entry name" value="DNA_LIGASE_A3"/>
    <property type="match status" value="1"/>
</dbReference>
<sequence>QAAHKTMPLYKEDNFLIIQPGSKYTLFTFGLKDSLSPPQFRIPTIVYKDNNSNQYLSTASDNTTAIYPIQHGKIVELDAFNALIQTVLSSVIQQNPVITINQIPLLIIAPTLTWSKRQLEYITKFVFETLEITAFNVLDLSLGATFSFANTVNTLVVNIAEDNVQIVPVIGYQGIKFAGEYIPGKGGVTLDEELKAKFPNYTPQQIEDLKLSGIFEFLLEGEESIGDMNLDVDMDAEDANEFDVAKALTTDDGEQKKETEEKKTEEEEEVDETQLKSNKELERNYFIDSSTGEKVWVGKDRFTTDSKLIGIVAGGIYKTLLRINDLDKRQDCYDNIIIVGAAASVPGLKHKIYAHLLHEYLVKEPVDKTTNGAANKQNEINAAIAKYQQMDDAQDGDSQSAMSQVPYRIRYAKPSDYFPEWKKPKEKGGSWHDCFFLGGEIYAKQIFSGGSHHHNKELFVGSDIITMAQQQSIARFFGGTASLDAATKRRASSPPSPKRESTASPKSPNKSNPLTLPDSSPKLKKQKLNGDDKDKDKDREEEEEEDEAESKSGSSSDSEPTSKSASEKEAKKLIELSESQQKQSQQERSGSALSPLKIPYSSLIDIMEKIESESSRLKITAIISQYFLEILQQQNDVSKLVKIVYLFINRLGPDYEPDLELGLGETLLVKAISEGYGRTPAKIKQDLKEYGDLGIVAQKSRSGQRTMFKPTSLDVDTVFDNLTKIAKSTGKDSQSKKIGIINKMLTACDAKHNEAKFLIRSLENKLRIGLAGPTILVGLAQAFVNYENSKQEKPKKVSPEKLAEAENIVKEAYTRIPNYQILIENAFQYGVFNLLDHCKLTPGIPLKPMLAKPTKSMSEVLDRFQDEKFTCEYKYDGERAQIHLLPNGDVRVYSRNSEDMSQRYPDLISIIKEFSKTQEHTSLILDCEAVAWDRINKKILPFQVLSTRKRKDVNESDITVHICLFAFDLLYYNDESLLTRSLSERRSIMFSHLQPLEGKFQFATSKDSTSLEVLQQFLDQSVHDSCEGLMVKMLEGSESYYEPSKRSRNWLKLKKDYLAGVGDSLDLVVIGAYNGKGKRTGTYGGFLLASYNQDTGDLETTCKIGTGFSDEMLTQLYEKLHTSETAKPKEYFVYDKTNSNAVPDVWFEPTMLFEVLTADLSLSPIYKAAHGEYGKGISLRFPRFLRIRDDKGIEDATSSTEIAEFYERQAHVQN</sequence>
<evidence type="ECO:0000256" key="17">
    <source>
        <dbReference type="SAM" id="MobiDB-lite"/>
    </source>
</evidence>
<dbReference type="SMART" id="SM00268">
    <property type="entry name" value="ACTIN"/>
    <property type="match status" value="1"/>
</dbReference>
<evidence type="ECO:0000313" key="20">
    <source>
        <dbReference type="Proteomes" id="UP001204833"/>
    </source>
</evidence>
<dbReference type="NCBIfam" id="TIGR00574">
    <property type="entry name" value="dnl1"/>
    <property type="match status" value="1"/>
</dbReference>
<dbReference type="InterPro" id="IPR012309">
    <property type="entry name" value="DNA_ligase_ATP-dep_C"/>
</dbReference>
<comment type="similarity">
    <text evidence="2 16">Belongs to the ATP-dependent DNA ligase family.</text>
</comment>
<dbReference type="GO" id="GO:0006281">
    <property type="term" value="P:DNA repair"/>
    <property type="evidence" value="ECO:0007669"/>
    <property type="project" value="UniProtKB-KW"/>
</dbReference>
<keyword evidence="5" id="KW-0235">DNA replication</keyword>
<dbReference type="FunFam" id="2.40.50.140:FF:000062">
    <property type="entry name" value="DNA ligase"/>
    <property type="match status" value="1"/>
</dbReference>
<dbReference type="Gene3D" id="3.30.420.40">
    <property type="match status" value="2"/>
</dbReference>
<dbReference type="GO" id="GO:0005524">
    <property type="term" value="F:ATP binding"/>
    <property type="evidence" value="ECO:0007669"/>
    <property type="project" value="UniProtKB-KW"/>
</dbReference>
<feature type="non-terminal residue" evidence="19">
    <location>
        <position position="1214"/>
    </location>
</feature>
<dbReference type="SUPFAM" id="SSF56091">
    <property type="entry name" value="DNA ligase/mRNA capping enzyme, catalytic domain"/>
    <property type="match status" value="1"/>
</dbReference>
<evidence type="ECO:0000259" key="18">
    <source>
        <dbReference type="PROSITE" id="PS50160"/>
    </source>
</evidence>
<keyword evidence="3 15" id="KW-0436">Ligase</keyword>
<keyword evidence="6 15" id="KW-0547">Nucleotide-binding</keyword>
<dbReference type="InterPro" id="IPR012308">
    <property type="entry name" value="DNA_ligase_ATP-dep_N"/>
</dbReference>
<evidence type="ECO:0000256" key="1">
    <source>
        <dbReference type="ARBA" id="ARBA00004123"/>
    </source>
</evidence>
<comment type="similarity">
    <text evidence="14">Belongs to the actin family.</text>
</comment>
<accession>A0AAD5BGP8</accession>
<evidence type="ECO:0000256" key="10">
    <source>
        <dbReference type="ARBA" id="ARBA00023204"/>
    </source>
</evidence>
<dbReference type="Gene3D" id="3.30.470.30">
    <property type="entry name" value="DNA ligase/mRNA capping enzyme"/>
    <property type="match status" value="1"/>
</dbReference>
<comment type="caution">
    <text evidence="19">The sequence shown here is derived from an EMBL/GenBank/DDBJ whole genome shotgun (WGS) entry which is preliminary data.</text>
</comment>
<dbReference type="PANTHER" id="PTHR45674">
    <property type="entry name" value="DNA LIGASE 1/3 FAMILY MEMBER"/>
    <property type="match status" value="1"/>
</dbReference>
<comment type="subcellular location">
    <subcellularLocation>
        <location evidence="1">Nucleus</location>
    </subcellularLocation>
</comment>
<dbReference type="AlphaFoldDB" id="A0AAD5BGP8"/>
<dbReference type="GeneID" id="76149933"/>
<dbReference type="GO" id="GO:0051301">
    <property type="term" value="P:cell division"/>
    <property type="evidence" value="ECO:0007669"/>
    <property type="project" value="UniProtKB-KW"/>
</dbReference>
<dbReference type="CDD" id="cd07969">
    <property type="entry name" value="OBF_DNA_ligase_I"/>
    <property type="match status" value="1"/>
</dbReference>
<evidence type="ECO:0000313" key="19">
    <source>
        <dbReference type="EMBL" id="KAI5960872.1"/>
    </source>
</evidence>
<evidence type="ECO:0000256" key="2">
    <source>
        <dbReference type="ARBA" id="ARBA00007572"/>
    </source>
</evidence>
<evidence type="ECO:0000256" key="5">
    <source>
        <dbReference type="ARBA" id="ARBA00022705"/>
    </source>
</evidence>
<dbReference type="RefSeq" id="XP_051609626.1">
    <property type="nucleotide sequence ID" value="XM_051751126.1"/>
</dbReference>
<feature type="region of interest" description="Disordered" evidence="17">
    <location>
        <begin position="247"/>
        <end position="275"/>
    </location>
</feature>
<feature type="compositionally biased region" description="Basic and acidic residues" evidence="17">
    <location>
        <begin position="528"/>
        <end position="538"/>
    </location>
</feature>
<dbReference type="Proteomes" id="UP001204833">
    <property type="component" value="Unassembled WGS sequence"/>
</dbReference>
<dbReference type="InterPro" id="IPR012310">
    <property type="entry name" value="DNA_ligase_ATP-dep_cent"/>
</dbReference>
<evidence type="ECO:0000256" key="11">
    <source>
        <dbReference type="ARBA" id="ARBA00023242"/>
    </source>
</evidence>
<keyword evidence="10 15" id="KW-0234">DNA repair</keyword>
<keyword evidence="12" id="KW-0131">Cell cycle</keyword>
<organism evidence="19 20">
    <name type="scientific">Candida theae</name>
    <dbReference type="NCBI Taxonomy" id="1198502"/>
    <lineage>
        <taxon>Eukaryota</taxon>
        <taxon>Fungi</taxon>
        <taxon>Dikarya</taxon>
        <taxon>Ascomycota</taxon>
        <taxon>Saccharomycotina</taxon>
        <taxon>Pichiomycetes</taxon>
        <taxon>Debaryomycetaceae</taxon>
        <taxon>Candida/Lodderomyces clade</taxon>
        <taxon>Candida</taxon>
    </lineage>
</organism>
<reference evidence="19 20" key="1">
    <citation type="journal article" date="2022" name="DNA Res.">
        <title>Genome analysis of five recently described species of the CUG-Ser clade uncovers Candida theae as a new hybrid lineage with pathogenic potential in the Candida parapsilosis species complex.</title>
        <authorList>
            <person name="Mixao V."/>
            <person name="Del Olmo V."/>
            <person name="Hegedusova E."/>
            <person name="Saus E."/>
            <person name="Pryszcz L."/>
            <person name="Cillingova A."/>
            <person name="Nosek J."/>
            <person name="Gabaldon T."/>
        </authorList>
    </citation>
    <scope>NUCLEOTIDE SEQUENCE [LARGE SCALE GENOMIC DNA]</scope>
    <source>
        <strain evidence="19 20">CBS 12239</strain>
    </source>
</reference>
<evidence type="ECO:0000256" key="14">
    <source>
        <dbReference type="RuleBase" id="RU000487"/>
    </source>
</evidence>
<dbReference type="GO" id="GO:0006310">
    <property type="term" value="P:DNA recombination"/>
    <property type="evidence" value="ECO:0007669"/>
    <property type="project" value="UniProtKB-KW"/>
</dbReference>